<dbReference type="InterPro" id="IPR017871">
    <property type="entry name" value="ABC_transporter-like_CS"/>
</dbReference>
<dbReference type="InterPro" id="IPR003439">
    <property type="entry name" value="ABC_transporter-like_ATP-bd"/>
</dbReference>
<dbReference type="PANTHER" id="PTHR43394:SF1">
    <property type="entry name" value="ATP-BINDING CASSETTE SUB-FAMILY B MEMBER 10, MITOCHONDRIAL"/>
    <property type="match status" value="1"/>
</dbReference>
<feature type="domain" description="ABC transmembrane type-1" evidence="11">
    <location>
        <begin position="215"/>
        <end position="490"/>
    </location>
</feature>
<dbReference type="SUPFAM" id="SSF90123">
    <property type="entry name" value="ABC transporter transmembrane region"/>
    <property type="match status" value="1"/>
</dbReference>
<dbReference type="Pfam" id="PF00005">
    <property type="entry name" value="ABC_tran"/>
    <property type="match status" value="1"/>
</dbReference>
<dbReference type="PROSITE" id="PS50929">
    <property type="entry name" value="ABC_TM1F"/>
    <property type="match status" value="1"/>
</dbReference>
<dbReference type="PANTHER" id="PTHR43394">
    <property type="entry name" value="ATP-DEPENDENT PERMEASE MDL1, MITOCHONDRIAL"/>
    <property type="match status" value="1"/>
</dbReference>
<dbReference type="InterPro" id="IPR039421">
    <property type="entry name" value="Type_1_exporter"/>
</dbReference>
<feature type="region of interest" description="Disordered" evidence="8">
    <location>
        <begin position="81"/>
        <end position="132"/>
    </location>
</feature>
<evidence type="ECO:0000313" key="13">
    <source>
        <dbReference type="Proteomes" id="UP001596016"/>
    </source>
</evidence>
<sequence>MPDDRSGPDARESSTEHNATPPPSVTHSNDIPAKPPCAPGDRPENWPGDGLSELLKAQQAAIEKAFSEIDLAVDECYKSACDKAPAPQNPSPAQPVRPDRPQPDQSQPNGAQPNGPQPDGTQGAGPSRPVAQEPEGMVTIDAERGPLMARAAPPKTSPPKTRLAASSGKGAGGGTGGGSGGGSGTGGVFHTRLGPIDFTESLKAGISAVRKNLMVVMIFTIASNFLVLAIPIYLFQISDRILTSRSIDTLIMLTLVIVGAVILQAVFDAIRRFILMRTAVEVAAQLGSPILSAAARASLHGSGREYQTLGDLQQVRSFLVSRTLLSFLDAPIAPVFVVAIYLIHPHLGWIVVLTAVVLLVLTLLNQRATAVPFGEANTAQSKANLHLESMSRNSQIINALAMIPEAVQIWGRDTASSLKSQVIAQDRNIVFAALSRGVRLLTQVAMLGWGAFLAIEGEITGGMVIAASIIAGRALAPIEGAIEGWNQYSQSRAAYGRITALLKASPLNFERLQLPQPEGRLDVERLLYVPQGTKRVVLNGISFALSPGDSLAIIGNSGAGKTTLGKMLVGSILPTSGNVRLDLMDLRNWDQRQFGVNIGYLPQDVQLFPGTIKANIARMRGDATDEQIYQAAKLADVHEMIATLPHGYETMVAADGTPLSGGQKQRIALARAFFGNPRMVILDEPNSNLDSAGDAALIRALEHARQQKITVATITQRPALLSGVDKILLLVNGTVALFGKRQEVLGALASRGISIEAGSFGHQLQ</sequence>
<evidence type="ECO:0000256" key="2">
    <source>
        <dbReference type="ARBA" id="ARBA00005417"/>
    </source>
</evidence>
<feature type="transmembrane region" description="Helical" evidence="9">
    <location>
        <begin position="247"/>
        <end position="267"/>
    </location>
</feature>
<feature type="compositionally biased region" description="Basic and acidic residues" evidence="8">
    <location>
        <begin position="1"/>
        <end position="15"/>
    </location>
</feature>
<dbReference type="PROSITE" id="PS50893">
    <property type="entry name" value="ABC_TRANSPORTER_2"/>
    <property type="match status" value="1"/>
</dbReference>
<comment type="similarity">
    <text evidence="2">Belongs to the ABC transporter superfamily.</text>
</comment>
<evidence type="ECO:0000256" key="4">
    <source>
        <dbReference type="ARBA" id="ARBA00022741"/>
    </source>
</evidence>
<keyword evidence="13" id="KW-1185">Reference proteome</keyword>
<dbReference type="SMART" id="SM00382">
    <property type="entry name" value="AAA"/>
    <property type="match status" value="1"/>
</dbReference>
<evidence type="ECO:0000313" key="12">
    <source>
        <dbReference type="EMBL" id="MFC5387336.1"/>
    </source>
</evidence>
<feature type="region of interest" description="Disordered" evidence="8">
    <location>
        <begin position="149"/>
        <end position="185"/>
    </location>
</feature>
<evidence type="ECO:0000256" key="9">
    <source>
        <dbReference type="SAM" id="Phobius"/>
    </source>
</evidence>
<dbReference type="InterPro" id="IPR011527">
    <property type="entry name" value="ABC1_TM_dom"/>
</dbReference>
<dbReference type="EMBL" id="JBHSLL010000056">
    <property type="protein sequence ID" value="MFC5387336.1"/>
    <property type="molecule type" value="Genomic_DNA"/>
</dbReference>
<dbReference type="InterPro" id="IPR027417">
    <property type="entry name" value="P-loop_NTPase"/>
</dbReference>
<feature type="compositionally biased region" description="Low complexity" evidence="8">
    <location>
        <begin position="103"/>
        <end position="118"/>
    </location>
</feature>
<keyword evidence="7 9" id="KW-0472">Membrane</keyword>
<keyword evidence="6 9" id="KW-1133">Transmembrane helix</keyword>
<evidence type="ECO:0000259" key="10">
    <source>
        <dbReference type="PROSITE" id="PS50893"/>
    </source>
</evidence>
<evidence type="ECO:0000259" key="11">
    <source>
        <dbReference type="PROSITE" id="PS50929"/>
    </source>
</evidence>
<dbReference type="SUPFAM" id="SSF52540">
    <property type="entry name" value="P-loop containing nucleoside triphosphate hydrolases"/>
    <property type="match status" value="1"/>
</dbReference>
<dbReference type="PROSITE" id="PS00211">
    <property type="entry name" value="ABC_TRANSPORTER_1"/>
    <property type="match status" value="1"/>
</dbReference>
<evidence type="ECO:0000256" key="5">
    <source>
        <dbReference type="ARBA" id="ARBA00022840"/>
    </source>
</evidence>
<dbReference type="Proteomes" id="UP001596016">
    <property type="component" value="Unassembled WGS sequence"/>
</dbReference>
<dbReference type="InterPro" id="IPR010128">
    <property type="entry name" value="ATPase_T1SS_PrtD-like"/>
</dbReference>
<evidence type="ECO:0000256" key="3">
    <source>
        <dbReference type="ARBA" id="ARBA00022692"/>
    </source>
</evidence>
<feature type="region of interest" description="Disordered" evidence="8">
    <location>
        <begin position="1"/>
        <end position="52"/>
    </location>
</feature>
<dbReference type="NCBIfam" id="TIGR01842">
    <property type="entry name" value="type_I_sec_PrtD"/>
    <property type="match status" value="1"/>
</dbReference>
<dbReference type="InterPro" id="IPR003593">
    <property type="entry name" value="AAA+_ATPase"/>
</dbReference>
<evidence type="ECO:0000256" key="6">
    <source>
        <dbReference type="ARBA" id="ARBA00022989"/>
    </source>
</evidence>
<dbReference type="RefSeq" id="WP_378231215.1">
    <property type="nucleotide sequence ID" value="NZ_JBHSLL010000056.1"/>
</dbReference>
<dbReference type="Pfam" id="PF00664">
    <property type="entry name" value="ABC_membrane"/>
    <property type="match status" value="1"/>
</dbReference>
<comment type="caution">
    <text evidence="12">The sequence shown here is derived from an EMBL/GenBank/DDBJ whole genome shotgun (WGS) entry which is preliminary data.</text>
</comment>
<comment type="subcellular location">
    <subcellularLocation>
        <location evidence="1">Cell membrane</location>
        <topology evidence="1">Multi-pass membrane protein</topology>
    </subcellularLocation>
</comment>
<evidence type="ECO:0000256" key="7">
    <source>
        <dbReference type="ARBA" id="ARBA00023136"/>
    </source>
</evidence>
<evidence type="ECO:0000256" key="8">
    <source>
        <dbReference type="SAM" id="MobiDB-lite"/>
    </source>
</evidence>
<evidence type="ECO:0000256" key="1">
    <source>
        <dbReference type="ARBA" id="ARBA00004651"/>
    </source>
</evidence>
<keyword evidence="5" id="KW-0067">ATP-binding</keyword>
<protein>
    <submittedName>
        <fullName evidence="12">Type I secretion system permease/ATPase</fullName>
    </submittedName>
</protein>
<name>A0ABW0H069_9HYPH</name>
<keyword evidence="4" id="KW-0547">Nucleotide-binding</keyword>
<dbReference type="InterPro" id="IPR036640">
    <property type="entry name" value="ABC1_TM_sf"/>
</dbReference>
<feature type="domain" description="ABC transporter" evidence="10">
    <location>
        <begin position="521"/>
        <end position="757"/>
    </location>
</feature>
<reference evidence="13" key="1">
    <citation type="journal article" date="2019" name="Int. J. Syst. Evol. Microbiol.">
        <title>The Global Catalogue of Microorganisms (GCM) 10K type strain sequencing project: providing services to taxonomists for standard genome sequencing and annotation.</title>
        <authorList>
            <consortium name="The Broad Institute Genomics Platform"/>
            <consortium name="The Broad Institute Genome Sequencing Center for Infectious Disease"/>
            <person name="Wu L."/>
            <person name="Ma J."/>
        </authorList>
    </citation>
    <scope>NUCLEOTIDE SEQUENCE [LARGE SCALE GENOMIC DNA]</scope>
    <source>
        <strain evidence="13">CGMCC 4.1415</strain>
    </source>
</reference>
<keyword evidence="3 9" id="KW-0812">Transmembrane</keyword>
<gene>
    <name evidence="12" type="ORF">ACFPLB_15355</name>
</gene>
<feature type="transmembrane region" description="Helical" evidence="9">
    <location>
        <begin position="323"/>
        <end position="341"/>
    </location>
</feature>
<feature type="compositionally biased region" description="Gly residues" evidence="8">
    <location>
        <begin position="169"/>
        <end position="185"/>
    </location>
</feature>
<dbReference type="Gene3D" id="3.40.50.300">
    <property type="entry name" value="P-loop containing nucleotide triphosphate hydrolases"/>
    <property type="match status" value="1"/>
</dbReference>
<feature type="transmembrane region" description="Helical" evidence="9">
    <location>
        <begin position="213"/>
        <end position="235"/>
    </location>
</feature>
<organism evidence="12 13">
    <name type="scientific">Aquamicrobium segne</name>
    <dbReference type="NCBI Taxonomy" id="469547"/>
    <lineage>
        <taxon>Bacteria</taxon>
        <taxon>Pseudomonadati</taxon>
        <taxon>Pseudomonadota</taxon>
        <taxon>Alphaproteobacteria</taxon>
        <taxon>Hyphomicrobiales</taxon>
        <taxon>Phyllobacteriaceae</taxon>
        <taxon>Aquamicrobium</taxon>
    </lineage>
</organism>
<accession>A0ABW0H069</accession>
<feature type="transmembrane region" description="Helical" evidence="9">
    <location>
        <begin position="347"/>
        <end position="364"/>
    </location>
</feature>
<proteinExistence type="inferred from homology"/>
<dbReference type="Gene3D" id="1.20.1560.10">
    <property type="entry name" value="ABC transporter type 1, transmembrane domain"/>
    <property type="match status" value="1"/>
</dbReference>